<proteinExistence type="predicted"/>
<evidence type="ECO:0000256" key="1">
    <source>
        <dbReference type="SAM" id="MobiDB-lite"/>
    </source>
</evidence>
<feature type="compositionally biased region" description="Polar residues" evidence="1">
    <location>
        <begin position="28"/>
        <end position="64"/>
    </location>
</feature>
<feature type="non-terminal residue" evidence="2">
    <location>
        <position position="64"/>
    </location>
</feature>
<evidence type="ECO:0000313" key="2">
    <source>
        <dbReference type="EMBL" id="EGN92863.1"/>
    </source>
</evidence>
<reference evidence="3" key="1">
    <citation type="journal article" date="2011" name="Science">
        <title>The plant cell wall-decomposing machinery underlies the functional diversity of forest fungi.</title>
        <authorList>
            <person name="Eastwood D.C."/>
            <person name="Floudas D."/>
            <person name="Binder M."/>
            <person name="Majcherczyk A."/>
            <person name="Schneider P."/>
            <person name="Aerts A."/>
            <person name="Asiegbu F.O."/>
            <person name="Baker S.E."/>
            <person name="Barry K."/>
            <person name="Bendiksby M."/>
            <person name="Blumentritt M."/>
            <person name="Coutinho P.M."/>
            <person name="Cullen D."/>
            <person name="de Vries R.P."/>
            <person name="Gathman A."/>
            <person name="Goodell B."/>
            <person name="Henrissat B."/>
            <person name="Ihrmark K."/>
            <person name="Kauserud H."/>
            <person name="Kohler A."/>
            <person name="LaButti K."/>
            <person name="Lapidus A."/>
            <person name="Lavin J.L."/>
            <person name="Lee Y.-H."/>
            <person name="Lindquist E."/>
            <person name="Lilly W."/>
            <person name="Lucas S."/>
            <person name="Morin E."/>
            <person name="Murat C."/>
            <person name="Oguiza J.A."/>
            <person name="Park J."/>
            <person name="Pisabarro A.G."/>
            <person name="Riley R."/>
            <person name="Rosling A."/>
            <person name="Salamov A."/>
            <person name="Schmidt O."/>
            <person name="Schmutz J."/>
            <person name="Skrede I."/>
            <person name="Stenlid J."/>
            <person name="Wiebenga A."/>
            <person name="Xie X."/>
            <person name="Kuees U."/>
            <person name="Hibbett D.S."/>
            <person name="Hoffmeister D."/>
            <person name="Hoegberg N."/>
            <person name="Martin F."/>
            <person name="Grigoriev I.V."/>
            <person name="Watkinson S.C."/>
        </authorList>
    </citation>
    <scope>NUCLEOTIDE SEQUENCE [LARGE SCALE GENOMIC DNA]</scope>
    <source>
        <strain evidence="3">strain S7.3</strain>
    </source>
</reference>
<accession>F8QFM9</accession>
<dbReference type="Proteomes" id="UP000008063">
    <property type="component" value="Unassembled WGS sequence"/>
</dbReference>
<dbReference type="EMBL" id="GL945497">
    <property type="protein sequence ID" value="EGN92863.1"/>
    <property type="molecule type" value="Genomic_DNA"/>
</dbReference>
<sequence>METRTQEQQQKDFLASFFPPEHPVQRGSDLQQQSPMNSGNLINQQPMLNNFSGLSNTQLNMDLM</sequence>
<protein>
    <submittedName>
        <fullName evidence="2">Uncharacterized protein</fullName>
    </submittedName>
</protein>
<dbReference type="HOGENOM" id="CLU_2874057_0_0_1"/>
<keyword evidence="3" id="KW-1185">Reference proteome</keyword>
<feature type="region of interest" description="Disordered" evidence="1">
    <location>
        <begin position="16"/>
        <end position="64"/>
    </location>
</feature>
<dbReference type="InParanoid" id="F8QFM9"/>
<name>F8QFM9_SERL3</name>
<evidence type="ECO:0000313" key="3">
    <source>
        <dbReference type="Proteomes" id="UP000008063"/>
    </source>
</evidence>
<organism evidence="3">
    <name type="scientific">Serpula lacrymans var. lacrymans (strain S7.3)</name>
    <name type="common">Dry rot fungus</name>
    <dbReference type="NCBI Taxonomy" id="936435"/>
    <lineage>
        <taxon>Eukaryota</taxon>
        <taxon>Fungi</taxon>
        <taxon>Dikarya</taxon>
        <taxon>Basidiomycota</taxon>
        <taxon>Agaricomycotina</taxon>
        <taxon>Agaricomycetes</taxon>
        <taxon>Agaricomycetidae</taxon>
        <taxon>Boletales</taxon>
        <taxon>Coniophorineae</taxon>
        <taxon>Serpulaceae</taxon>
        <taxon>Serpula</taxon>
    </lineage>
</organism>
<gene>
    <name evidence="2" type="ORF">SERLA73DRAFT_146469</name>
</gene>
<dbReference type="AlphaFoldDB" id="F8QFM9"/>